<dbReference type="OrthoDB" id="9995210at2759"/>
<protein>
    <submittedName>
        <fullName evidence="6">Ankyrin repeat domain-containing protein 23 isoform X1</fullName>
    </submittedName>
</protein>
<dbReference type="AlphaFoldDB" id="A0A7F8QTU5"/>
<feature type="repeat" description="ANK" evidence="3">
    <location>
        <begin position="97"/>
        <end position="129"/>
    </location>
</feature>
<evidence type="ECO:0000256" key="3">
    <source>
        <dbReference type="PROSITE-ProRule" id="PRU00023"/>
    </source>
</evidence>
<organism evidence="5 6">
    <name type="scientific">Leptonychotes weddellii</name>
    <name type="common">Weddell seal</name>
    <name type="synonym">Otaria weddellii</name>
    <dbReference type="NCBI Taxonomy" id="9713"/>
    <lineage>
        <taxon>Eukaryota</taxon>
        <taxon>Metazoa</taxon>
        <taxon>Chordata</taxon>
        <taxon>Craniata</taxon>
        <taxon>Vertebrata</taxon>
        <taxon>Euteleostomi</taxon>
        <taxon>Mammalia</taxon>
        <taxon>Eutheria</taxon>
        <taxon>Laurasiatheria</taxon>
        <taxon>Carnivora</taxon>
        <taxon>Caniformia</taxon>
        <taxon>Pinnipedia</taxon>
        <taxon>Phocidae</taxon>
        <taxon>Monachinae</taxon>
        <taxon>Lobodontini</taxon>
        <taxon>Leptonychotes</taxon>
    </lineage>
</organism>
<evidence type="ECO:0000313" key="5">
    <source>
        <dbReference type="Proteomes" id="UP000245341"/>
    </source>
</evidence>
<proteinExistence type="predicted"/>
<dbReference type="InterPro" id="IPR050663">
    <property type="entry name" value="Ankyrin-SOCS_Box"/>
</dbReference>
<dbReference type="GeneID" id="102730946"/>
<dbReference type="Pfam" id="PF12796">
    <property type="entry name" value="Ank_2"/>
    <property type="match status" value="1"/>
</dbReference>
<feature type="region of interest" description="Disordered" evidence="4">
    <location>
        <begin position="258"/>
        <end position="365"/>
    </location>
</feature>
<dbReference type="Proteomes" id="UP000245341">
    <property type="component" value="Unplaced"/>
</dbReference>
<dbReference type="KEGG" id="lww:102730946"/>
<dbReference type="PROSITE" id="PS50088">
    <property type="entry name" value="ANK_REPEAT"/>
    <property type="match status" value="1"/>
</dbReference>
<dbReference type="InterPro" id="IPR036770">
    <property type="entry name" value="Ankyrin_rpt-contain_sf"/>
</dbReference>
<evidence type="ECO:0000256" key="4">
    <source>
        <dbReference type="SAM" id="MobiDB-lite"/>
    </source>
</evidence>
<dbReference type="GO" id="GO:0005634">
    <property type="term" value="C:nucleus"/>
    <property type="evidence" value="ECO:0007669"/>
    <property type="project" value="TreeGrafter"/>
</dbReference>
<keyword evidence="5" id="KW-1185">Reference proteome</keyword>
<gene>
    <name evidence="6" type="primary">ANKRD23</name>
</gene>
<dbReference type="SMART" id="SM00248">
    <property type="entry name" value="ANK"/>
    <property type="match status" value="2"/>
</dbReference>
<reference evidence="6" key="1">
    <citation type="submission" date="2025-08" db="UniProtKB">
        <authorList>
            <consortium name="RefSeq"/>
        </authorList>
    </citation>
    <scope>IDENTIFICATION</scope>
    <source>
        <tissue evidence="6">Liver</tissue>
    </source>
</reference>
<dbReference type="CTD" id="200539"/>
<keyword evidence="1" id="KW-0677">Repeat</keyword>
<accession>A0A7F8QTU5</accession>
<feature type="compositionally biased region" description="Low complexity" evidence="4">
    <location>
        <begin position="344"/>
        <end position="357"/>
    </location>
</feature>
<dbReference type="GO" id="GO:0045944">
    <property type="term" value="P:positive regulation of transcription by RNA polymerase II"/>
    <property type="evidence" value="ECO:0007669"/>
    <property type="project" value="TreeGrafter"/>
</dbReference>
<keyword evidence="2 3" id="KW-0040">ANK repeat</keyword>
<sequence length="365" mass="39476">MHKNKFQVDERPKYKNRTTYVETELEGKCRDVDMEFLIPEAGLGPGAEEAVARERWKLGEEKKKLRHAALHWACPKGHGQLATKLMEASAGDTHDLLDRTPVFWACCGGHLDILKQLLSQGVQVNARDRIWSTPLHVAVHTRHCDCLEHCRMWTHIDAQDKASVTRGQLARNGQQGVREALQAPRGAPSHPVLPPAAPHGHFSATIPPFTPHLRVPSRSSTPLCGLRPSGQPRPAGDSRLPWLQGLARTRSLLRCRQEGLTRGTPGKPDTKRVLGGPGGATLKSPKPRAARGWALDVPPSSAWAPPSTRASVPPGHHPGHTAVGHRAAGQGPWGRAFSGDSTAPSSSQLGPSGSWSWVWQAGAGA</sequence>
<evidence type="ECO:0000256" key="1">
    <source>
        <dbReference type="ARBA" id="ARBA00022737"/>
    </source>
</evidence>
<dbReference type="RefSeq" id="XP_030884592.1">
    <property type="nucleotide sequence ID" value="XM_031028732.1"/>
</dbReference>
<dbReference type="Gene3D" id="1.25.40.20">
    <property type="entry name" value="Ankyrin repeat-containing domain"/>
    <property type="match status" value="1"/>
</dbReference>
<evidence type="ECO:0000256" key="2">
    <source>
        <dbReference type="ARBA" id="ARBA00023043"/>
    </source>
</evidence>
<dbReference type="GO" id="GO:0000976">
    <property type="term" value="F:transcription cis-regulatory region binding"/>
    <property type="evidence" value="ECO:0007669"/>
    <property type="project" value="TreeGrafter"/>
</dbReference>
<dbReference type="SUPFAM" id="SSF48403">
    <property type="entry name" value="Ankyrin repeat"/>
    <property type="match status" value="1"/>
</dbReference>
<dbReference type="InterPro" id="IPR002110">
    <property type="entry name" value="Ankyrin_rpt"/>
</dbReference>
<evidence type="ECO:0000313" key="6">
    <source>
        <dbReference type="RefSeq" id="XP_030884592.1"/>
    </source>
</evidence>
<dbReference type="PANTHER" id="PTHR24193:SF122">
    <property type="entry name" value="ANKYRIN REPEAT DOMAIN-CONTAINING PROTEIN 23"/>
    <property type="match status" value="1"/>
</dbReference>
<dbReference type="PANTHER" id="PTHR24193">
    <property type="entry name" value="ANKYRIN REPEAT PROTEIN"/>
    <property type="match status" value="1"/>
</dbReference>
<name>A0A7F8QTU5_LEPWE</name>
<dbReference type="PROSITE" id="PS50297">
    <property type="entry name" value="ANK_REP_REGION"/>
    <property type="match status" value="1"/>
</dbReference>